<keyword evidence="1" id="KW-0812">Transmembrane</keyword>
<feature type="transmembrane region" description="Helical" evidence="1">
    <location>
        <begin position="9"/>
        <end position="30"/>
    </location>
</feature>
<sequence length="411" mass="45907">MKQKLSGRALLFAIVVSLLIAIILGAFLMLSASHRFLQTKSFLQGQLIRNADAGIAYLLAQETEIESCISLYGGAQDSVCLFKRSWGIYDYLGARSFHRQDSFSRLYLVGQLPEGCLNAAVYLADRGKPLMLAGKTQLRGAAYLPKAGLKGGRAAGQPFEGGQLLYGEERRSSKFLPRLALDKLRHLDQLLTLPEQQTSLAPKVHCSFEQTPKYILAEELYLQNENLKGALLIRAEKAIYVGKEAQLEEVILQAPNIIFESGFEGSVQAIASDTIIVQANCRLKYPSVLAIYRNQLAEQASFLELDSASILEGIWISQEEYSPSMGRSRHRLAPRSKVRGFVYSNVYLDMQADIDGQLMLRQLSLKTPAAVYENYLINVQVELEKRPEHFLLPDIFKEGSPKKRGIIKCLE</sequence>
<accession>H6L0I8</accession>
<dbReference type="KEGG" id="sgn:SGRA_0679"/>
<evidence type="ECO:0000313" key="3">
    <source>
        <dbReference type="Proteomes" id="UP000007519"/>
    </source>
</evidence>
<protein>
    <submittedName>
        <fullName evidence="2">Uncharacterized protein</fullName>
    </submittedName>
</protein>
<dbReference type="EMBL" id="CP002831">
    <property type="protein sequence ID" value="AFC23418.1"/>
    <property type="molecule type" value="Genomic_DNA"/>
</dbReference>
<dbReference type="STRING" id="984262.SGRA_0679"/>
<keyword evidence="1" id="KW-0472">Membrane</keyword>
<dbReference type="eggNOG" id="ENOG502ZB72">
    <property type="taxonomic scope" value="Bacteria"/>
</dbReference>
<dbReference type="AlphaFoldDB" id="H6L0I8"/>
<dbReference type="OrthoDB" id="1004942at2"/>
<keyword evidence="3" id="KW-1185">Reference proteome</keyword>
<proteinExistence type="predicted"/>
<organism evidence="2 3">
    <name type="scientific">Saprospira grandis (strain Lewin)</name>
    <dbReference type="NCBI Taxonomy" id="984262"/>
    <lineage>
        <taxon>Bacteria</taxon>
        <taxon>Pseudomonadati</taxon>
        <taxon>Bacteroidota</taxon>
        <taxon>Saprospiria</taxon>
        <taxon>Saprospirales</taxon>
        <taxon>Saprospiraceae</taxon>
        <taxon>Saprospira</taxon>
    </lineage>
</organism>
<dbReference type="HOGENOM" id="CLU_052483_0_0_10"/>
<dbReference type="Proteomes" id="UP000007519">
    <property type="component" value="Chromosome"/>
</dbReference>
<gene>
    <name evidence="2" type="ordered locus">SGRA_0679</name>
</gene>
<dbReference type="RefSeq" id="WP_014373661.1">
    <property type="nucleotide sequence ID" value="NC_016940.1"/>
</dbReference>
<evidence type="ECO:0000313" key="2">
    <source>
        <dbReference type="EMBL" id="AFC23418.1"/>
    </source>
</evidence>
<evidence type="ECO:0000256" key="1">
    <source>
        <dbReference type="SAM" id="Phobius"/>
    </source>
</evidence>
<reference evidence="2 3" key="1">
    <citation type="journal article" date="2012" name="Stand. Genomic Sci.">
        <title>Complete genome sequencing and analysis of Saprospira grandis str. Lewin, a predatory marine bacterium.</title>
        <authorList>
            <person name="Saw J.H."/>
            <person name="Yuryev A."/>
            <person name="Kanbe M."/>
            <person name="Hou S."/>
            <person name="Young A.G."/>
            <person name="Aizawa S."/>
            <person name="Alam M."/>
        </authorList>
    </citation>
    <scope>NUCLEOTIDE SEQUENCE [LARGE SCALE GENOMIC DNA]</scope>
    <source>
        <strain evidence="2 3">Lewin</strain>
    </source>
</reference>
<keyword evidence="1" id="KW-1133">Transmembrane helix</keyword>
<name>H6L0I8_SAPGL</name>